<evidence type="ECO:0000256" key="2">
    <source>
        <dbReference type="PROSITE-ProRule" id="PRU00176"/>
    </source>
</evidence>
<dbReference type="InterPro" id="IPR045844">
    <property type="entry name" value="RRM_Ist3-like"/>
</dbReference>
<evidence type="ECO:0000256" key="1">
    <source>
        <dbReference type="ARBA" id="ARBA00022884"/>
    </source>
</evidence>
<dbReference type="PANTHER" id="PTHR45880">
    <property type="entry name" value="RNA-BINDING MOTIF PROTEIN, X-LINKED 2"/>
    <property type="match status" value="1"/>
</dbReference>
<gene>
    <name evidence="5" type="ORF">BGZ80_009445</name>
</gene>
<dbReference type="GO" id="GO:0003723">
    <property type="term" value="F:RNA binding"/>
    <property type="evidence" value="ECO:0007669"/>
    <property type="project" value="UniProtKB-UniRule"/>
</dbReference>
<organism evidence="5 6">
    <name type="scientific">Entomortierella chlamydospora</name>
    <dbReference type="NCBI Taxonomy" id="101097"/>
    <lineage>
        <taxon>Eukaryota</taxon>
        <taxon>Fungi</taxon>
        <taxon>Fungi incertae sedis</taxon>
        <taxon>Mucoromycota</taxon>
        <taxon>Mortierellomycotina</taxon>
        <taxon>Mortierellomycetes</taxon>
        <taxon>Mortierellales</taxon>
        <taxon>Mortierellaceae</taxon>
        <taxon>Entomortierella</taxon>
    </lineage>
</organism>
<feature type="domain" description="RRM" evidence="4">
    <location>
        <begin position="15"/>
        <end position="93"/>
    </location>
</feature>
<dbReference type="PANTHER" id="PTHR45880:SF1">
    <property type="entry name" value="RNA-BINDING MOTIF PROTEIN, X-LINKED 2"/>
    <property type="match status" value="1"/>
</dbReference>
<keyword evidence="1 2" id="KW-0694">RNA-binding</keyword>
<dbReference type="EMBL" id="JAAAID010000567">
    <property type="protein sequence ID" value="KAG0016079.1"/>
    <property type="molecule type" value="Genomic_DNA"/>
</dbReference>
<protein>
    <recommendedName>
        <fullName evidence="4">RRM domain-containing protein</fullName>
    </recommendedName>
</protein>
<evidence type="ECO:0000313" key="6">
    <source>
        <dbReference type="Proteomes" id="UP000703661"/>
    </source>
</evidence>
<evidence type="ECO:0000259" key="4">
    <source>
        <dbReference type="PROSITE" id="PS50102"/>
    </source>
</evidence>
<dbReference type="InterPro" id="IPR012677">
    <property type="entry name" value="Nucleotide-bd_a/b_plait_sf"/>
</dbReference>
<feature type="compositionally biased region" description="Basic and acidic residues" evidence="3">
    <location>
        <begin position="202"/>
        <end position="212"/>
    </location>
</feature>
<dbReference type="SUPFAM" id="SSF54928">
    <property type="entry name" value="RNA-binding domain, RBD"/>
    <property type="match status" value="1"/>
</dbReference>
<dbReference type="CDD" id="cd12411">
    <property type="entry name" value="RRM_ist3_like"/>
    <property type="match status" value="1"/>
</dbReference>
<feature type="compositionally biased region" description="Acidic residues" evidence="3">
    <location>
        <begin position="123"/>
        <end position="146"/>
    </location>
</feature>
<dbReference type="GO" id="GO:0000398">
    <property type="term" value="P:mRNA splicing, via spliceosome"/>
    <property type="evidence" value="ECO:0007669"/>
    <property type="project" value="InterPro"/>
</dbReference>
<name>A0A9P6T0M6_9FUNG</name>
<feature type="region of interest" description="Disordered" evidence="3">
    <location>
        <begin position="99"/>
        <end position="318"/>
    </location>
</feature>
<feature type="compositionally biased region" description="Basic and acidic residues" evidence="3">
    <location>
        <begin position="294"/>
        <end position="312"/>
    </location>
</feature>
<feature type="compositionally biased region" description="Acidic residues" evidence="3">
    <location>
        <begin position="103"/>
        <end position="113"/>
    </location>
</feature>
<dbReference type="InterPro" id="IPR051847">
    <property type="entry name" value="RNA_proc/Spliceosome_comp"/>
</dbReference>
<feature type="compositionally biased region" description="Basic residues" evidence="3">
    <location>
        <begin position="155"/>
        <end position="170"/>
    </location>
</feature>
<dbReference type="GO" id="GO:0071011">
    <property type="term" value="C:precatalytic spliceosome"/>
    <property type="evidence" value="ECO:0007669"/>
    <property type="project" value="TreeGrafter"/>
</dbReference>
<reference evidence="5" key="1">
    <citation type="journal article" date="2020" name="Fungal Divers.">
        <title>Resolving the Mortierellaceae phylogeny through synthesis of multi-gene phylogenetics and phylogenomics.</title>
        <authorList>
            <person name="Vandepol N."/>
            <person name="Liber J."/>
            <person name="Desiro A."/>
            <person name="Na H."/>
            <person name="Kennedy M."/>
            <person name="Barry K."/>
            <person name="Grigoriev I.V."/>
            <person name="Miller A.N."/>
            <person name="O'Donnell K."/>
            <person name="Stajich J.E."/>
            <person name="Bonito G."/>
        </authorList>
    </citation>
    <scope>NUCLEOTIDE SEQUENCE</scope>
    <source>
        <strain evidence="5">NRRL 2769</strain>
    </source>
</reference>
<evidence type="ECO:0000256" key="3">
    <source>
        <dbReference type="SAM" id="MobiDB-lite"/>
    </source>
</evidence>
<feature type="compositionally biased region" description="Basic residues" evidence="3">
    <location>
        <begin position="186"/>
        <end position="201"/>
    </location>
</feature>
<keyword evidence="6" id="KW-1185">Reference proteome</keyword>
<feature type="compositionally biased region" description="Basic and acidic residues" evidence="3">
    <location>
        <begin position="221"/>
        <end position="251"/>
    </location>
</feature>
<dbReference type="GO" id="GO:0071013">
    <property type="term" value="C:catalytic step 2 spliceosome"/>
    <property type="evidence" value="ECO:0007669"/>
    <property type="project" value="TreeGrafter"/>
</dbReference>
<dbReference type="AlphaFoldDB" id="A0A9P6T0M6"/>
<dbReference type="Gene3D" id="3.30.70.330">
    <property type="match status" value="1"/>
</dbReference>
<dbReference type="SMART" id="SM00360">
    <property type="entry name" value="RRM"/>
    <property type="match status" value="1"/>
</dbReference>
<dbReference type="Pfam" id="PF00076">
    <property type="entry name" value="RRM_1"/>
    <property type="match status" value="1"/>
</dbReference>
<dbReference type="Proteomes" id="UP000703661">
    <property type="component" value="Unassembled WGS sequence"/>
</dbReference>
<dbReference type="InterPro" id="IPR035979">
    <property type="entry name" value="RBD_domain_sf"/>
</dbReference>
<dbReference type="InterPro" id="IPR000504">
    <property type="entry name" value="RRM_dom"/>
</dbReference>
<dbReference type="PROSITE" id="PS50102">
    <property type="entry name" value="RRM"/>
    <property type="match status" value="1"/>
</dbReference>
<proteinExistence type="predicted"/>
<evidence type="ECO:0000313" key="5">
    <source>
        <dbReference type="EMBL" id="KAG0016079.1"/>
    </source>
</evidence>
<dbReference type="GO" id="GO:0005686">
    <property type="term" value="C:U2 snRNP"/>
    <property type="evidence" value="ECO:0007669"/>
    <property type="project" value="TreeGrafter"/>
</dbReference>
<comment type="caution">
    <text evidence="5">The sequence shown here is derived from an EMBL/GenBank/DDBJ whole genome shotgun (WGS) entry which is preliminary data.</text>
</comment>
<feature type="compositionally biased region" description="Basic residues" evidence="3">
    <location>
        <begin position="277"/>
        <end position="293"/>
    </location>
</feature>
<sequence>MSSSGSWHEQYKDSAHIFVGGLPFNLTEGDIVCVLSQFGEIAGINLVRDKESGKSKGYAFLKYVDQRSTVLAVDNMNGSKIAGRVIRVDHVQNYKVPKVFDADGNEVEPDEDTVNNVAPKPIEEDDSEDDSSSESEAVDDTGIDIDDPMRDYLLKKRRKKDKRAKKSKRKSEKDDNEEDAESKAERRARKELKRAAKKEKKSKKEKEMKEKEKDEDDKDDKDERKDSTTVDKEDNSKKDTDQIIEGSDNKANDAPSLSSSMAVATPSSPRPTSTSTRRSRSRSPHSKRSSRSYRSRDHRTGTGRDRRTDTGHRLTATGAVTELELEMTIGEITIAGVEEIRENAEGTTVGIDKETGIVITHHPHEDGEALRRTILPRVVEKMTAVVREIGATAEVRSLANDSPVAVLALVAAKAQNEHNL</sequence>
<accession>A0A9P6T0M6</accession>
<feature type="compositionally biased region" description="Low complexity" evidence="3">
    <location>
        <begin position="265"/>
        <end position="276"/>
    </location>
</feature>